<proteinExistence type="inferred from homology"/>
<evidence type="ECO:0000313" key="11">
    <source>
        <dbReference type="EMBL" id="SEC20632.1"/>
    </source>
</evidence>
<dbReference type="EMBL" id="FNSC01000001">
    <property type="protein sequence ID" value="SEC20632.1"/>
    <property type="molecule type" value="Genomic_DNA"/>
</dbReference>
<dbReference type="CDD" id="cd01991">
    <property type="entry name" value="Asn_synthase_B_C"/>
    <property type="match status" value="1"/>
</dbReference>
<evidence type="ECO:0000256" key="6">
    <source>
        <dbReference type="ARBA" id="ARBA00022962"/>
    </source>
</evidence>
<evidence type="ECO:0000256" key="5">
    <source>
        <dbReference type="ARBA" id="ARBA00022840"/>
    </source>
</evidence>
<accession>A0A1H4QM21</accession>
<dbReference type="PIRSF" id="PIRSF001589">
    <property type="entry name" value="Asn_synthetase_glu-h"/>
    <property type="match status" value="1"/>
</dbReference>
<keyword evidence="6 8" id="KW-0315">Glutamine amidotransferase</keyword>
<evidence type="ECO:0000259" key="10">
    <source>
        <dbReference type="PROSITE" id="PS51278"/>
    </source>
</evidence>
<dbReference type="RefSeq" id="WP_090376258.1">
    <property type="nucleotide sequence ID" value="NZ_FNSC01000001.1"/>
</dbReference>
<feature type="binding site" evidence="9">
    <location>
        <position position="102"/>
    </location>
    <ligand>
        <name>L-glutamine</name>
        <dbReference type="ChEBI" id="CHEBI:58359"/>
    </ligand>
</feature>
<dbReference type="InterPro" id="IPR001962">
    <property type="entry name" value="Asn_synthase"/>
</dbReference>
<protein>
    <recommendedName>
        <fullName evidence="3">asparagine synthase (glutamine-hydrolyzing)</fullName>
        <ecNumber evidence="3">6.3.5.4</ecNumber>
    </recommendedName>
</protein>
<dbReference type="SUPFAM" id="SSF56235">
    <property type="entry name" value="N-terminal nucleophile aminohydrolases (Ntn hydrolases)"/>
    <property type="match status" value="1"/>
</dbReference>
<keyword evidence="12" id="KW-1185">Reference proteome</keyword>
<evidence type="ECO:0000256" key="8">
    <source>
        <dbReference type="PIRSR" id="PIRSR001589-1"/>
    </source>
</evidence>
<dbReference type="GO" id="GO:0006529">
    <property type="term" value="P:asparagine biosynthetic process"/>
    <property type="evidence" value="ECO:0007669"/>
    <property type="project" value="UniProtKB-KW"/>
</dbReference>
<comment type="similarity">
    <text evidence="2">Belongs to the asparagine synthetase family.</text>
</comment>
<dbReference type="Pfam" id="PF13537">
    <property type="entry name" value="GATase_7"/>
    <property type="match status" value="1"/>
</dbReference>
<dbReference type="InterPro" id="IPR033738">
    <property type="entry name" value="AsnB_N"/>
</dbReference>
<organism evidence="11 12">
    <name type="scientific">Pseudomonas anguilliseptica</name>
    <dbReference type="NCBI Taxonomy" id="53406"/>
    <lineage>
        <taxon>Bacteria</taxon>
        <taxon>Pseudomonadati</taxon>
        <taxon>Pseudomonadota</taxon>
        <taxon>Gammaproteobacteria</taxon>
        <taxon>Pseudomonadales</taxon>
        <taxon>Pseudomonadaceae</taxon>
        <taxon>Pseudomonas</taxon>
    </lineage>
</organism>
<dbReference type="AlphaFoldDB" id="A0A1H4QM21"/>
<dbReference type="PROSITE" id="PS51278">
    <property type="entry name" value="GATASE_TYPE_2"/>
    <property type="match status" value="1"/>
</dbReference>
<gene>
    <name evidence="11" type="ORF">SAMN05421553_0495</name>
</gene>
<comment type="pathway">
    <text evidence="1">Amino-acid biosynthesis; L-asparagine biosynthesis; L-asparagine from L-aspartate (L-Gln route): step 1/1.</text>
</comment>
<comment type="catalytic activity">
    <reaction evidence="7">
        <text>L-aspartate + L-glutamine + ATP + H2O = L-asparagine + L-glutamate + AMP + diphosphate + H(+)</text>
        <dbReference type="Rhea" id="RHEA:12228"/>
        <dbReference type="ChEBI" id="CHEBI:15377"/>
        <dbReference type="ChEBI" id="CHEBI:15378"/>
        <dbReference type="ChEBI" id="CHEBI:29985"/>
        <dbReference type="ChEBI" id="CHEBI:29991"/>
        <dbReference type="ChEBI" id="CHEBI:30616"/>
        <dbReference type="ChEBI" id="CHEBI:33019"/>
        <dbReference type="ChEBI" id="CHEBI:58048"/>
        <dbReference type="ChEBI" id="CHEBI:58359"/>
        <dbReference type="ChEBI" id="CHEBI:456215"/>
        <dbReference type="EC" id="6.3.5.4"/>
    </reaction>
</comment>
<dbReference type="InterPro" id="IPR006426">
    <property type="entry name" value="Asn_synth_AEB"/>
</dbReference>
<dbReference type="GO" id="GO:0005524">
    <property type="term" value="F:ATP binding"/>
    <property type="evidence" value="ECO:0007669"/>
    <property type="project" value="UniProtKB-KW"/>
</dbReference>
<dbReference type="GO" id="GO:0005829">
    <property type="term" value="C:cytosol"/>
    <property type="evidence" value="ECO:0007669"/>
    <property type="project" value="TreeGrafter"/>
</dbReference>
<dbReference type="InterPro" id="IPR029055">
    <property type="entry name" value="Ntn_hydrolases_N"/>
</dbReference>
<keyword evidence="8" id="KW-0028">Amino-acid biosynthesis</keyword>
<dbReference type="OrthoDB" id="9763290at2"/>
<dbReference type="GO" id="GO:0004066">
    <property type="term" value="F:asparagine synthase (glutamine-hydrolyzing) activity"/>
    <property type="evidence" value="ECO:0007669"/>
    <property type="project" value="UniProtKB-EC"/>
</dbReference>
<keyword evidence="5 9" id="KW-0067">ATP-binding</keyword>
<keyword evidence="8" id="KW-0061">Asparagine biosynthesis</keyword>
<dbReference type="InterPro" id="IPR051786">
    <property type="entry name" value="ASN_synthetase/amidase"/>
</dbReference>
<feature type="domain" description="Glutamine amidotransferase type-2" evidence="10">
    <location>
        <begin position="2"/>
        <end position="215"/>
    </location>
</feature>
<name>A0A1H4QM21_PSEAG</name>
<dbReference type="Pfam" id="PF00733">
    <property type="entry name" value="Asn_synthase"/>
    <property type="match status" value="1"/>
</dbReference>
<dbReference type="PANTHER" id="PTHR43284:SF1">
    <property type="entry name" value="ASPARAGINE SYNTHETASE"/>
    <property type="match status" value="1"/>
</dbReference>
<evidence type="ECO:0000256" key="9">
    <source>
        <dbReference type="PIRSR" id="PIRSR001589-2"/>
    </source>
</evidence>
<evidence type="ECO:0000256" key="3">
    <source>
        <dbReference type="ARBA" id="ARBA00012737"/>
    </source>
</evidence>
<evidence type="ECO:0000256" key="4">
    <source>
        <dbReference type="ARBA" id="ARBA00022741"/>
    </source>
</evidence>
<dbReference type="EC" id="6.3.5.4" evidence="3"/>
<sequence length="642" mass="72715">MCGIAGSLATFGNSGEITNSLKKMMSAIRHRGPDGDGIWLDERRPVGLGHVRLAIIDPEHGKQPMVTEDGRFIVVFNGAIYNYLELRRELINKGHPIHSYSDTEVLLYAYREWGERFVDRLLGMFAFAIWDKHEQRLFCARDRIGIKPFYYHFDGRRLVFASEIKAILADNGVKAQANPDGLQDYLTFQFCLDEKTLFQGVNKLEPGYCLSAWYEGDSLKIQTRQYWDLHYNIDEEHDERYFIDTLSGLIDDSVRLHMRSDVPLGAHLSGGLDSSAIVCLASRMLGGEKMHTFTGAFSEGPQFDETGYAKDVATFAGTQYNEIYIPAGNELADMLPRLMYYMDEPLAGPGVIPQYYVSQLAAKHVKVVMGGQGGDELFIGYARYMALYLEKCLSGAIYQTADQNRYAVSLESIVPNLPLLATYQPMLQGLWKNGLFAPHDQRYFSLLDRSEGMVQLFNQGVLQSSSGYSSFESFQRIFNRSEMHPLVNQMTYFDLKGSLPALLHVEDRTSMAASIESRVPLLDHRIVEFMATIPPNIKFAQGRMKHLFKESVRSAVPQSIFDRKDKMGFPTPLTQWAKGVARDFVRDTLLSDRARQRGLYDVVAVEKALGNESEFGRVVWGLLCLELWHRIFIDGDMKSSGI</sequence>
<evidence type="ECO:0000256" key="7">
    <source>
        <dbReference type="ARBA" id="ARBA00048741"/>
    </source>
</evidence>
<dbReference type="InterPro" id="IPR017932">
    <property type="entry name" value="GATase_2_dom"/>
</dbReference>
<dbReference type="PANTHER" id="PTHR43284">
    <property type="entry name" value="ASPARAGINE SYNTHETASE (GLUTAMINE-HYDROLYZING)"/>
    <property type="match status" value="1"/>
</dbReference>
<dbReference type="Gene3D" id="3.40.50.620">
    <property type="entry name" value="HUPs"/>
    <property type="match status" value="2"/>
</dbReference>
<reference evidence="12" key="1">
    <citation type="submission" date="2016-10" db="EMBL/GenBank/DDBJ databases">
        <authorList>
            <person name="Varghese N."/>
            <person name="Submissions S."/>
        </authorList>
    </citation>
    <scope>NUCLEOTIDE SEQUENCE [LARGE SCALE GENOMIC DNA]</scope>
    <source>
        <strain evidence="12">DSM 12111</strain>
    </source>
</reference>
<dbReference type="Gene3D" id="3.60.20.10">
    <property type="entry name" value="Glutamine Phosphoribosylpyrophosphate, subunit 1, domain 1"/>
    <property type="match status" value="1"/>
</dbReference>
<keyword evidence="4 9" id="KW-0547">Nucleotide-binding</keyword>
<dbReference type="Proteomes" id="UP000242849">
    <property type="component" value="Unassembled WGS sequence"/>
</dbReference>
<dbReference type="SUPFAM" id="SSF52402">
    <property type="entry name" value="Adenine nucleotide alpha hydrolases-like"/>
    <property type="match status" value="1"/>
</dbReference>
<dbReference type="InterPro" id="IPR014729">
    <property type="entry name" value="Rossmann-like_a/b/a_fold"/>
</dbReference>
<dbReference type="STRING" id="53406.SAMN05421553_0495"/>
<dbReference type="NCBIfam" id="TIGR01536">
    <property type="entry name" value="asn_synth_AEB"/>
    <property type="match status" value="1"/>
</dbReference>
<feature type="active site" description="For GATase activity" evidence="8">
    <location>
        <position position="2"/>
    </location>
</feature>
<dbReference type="CDD" id="cd00712">
    <property type="entry name" value="AsnB"/>
    <property type="match status" value="1"/>
</dbReference>
<evidence type="ECO:0000256" key="2">
    <source>
        <dbReference type="ARBA" id="ARBA00005752"/>
    </source>
</evidence>
<evidence type="ECO:0000256" key="1">
    <source>
        <dbReference type="ARBA" id="ARBA00005187"/>
    </source>
</evidence>
<evidence type="ECO:0000313" key="12">
    <source>
        <dbReference type="Proteomes" id="UP000242849"/>
    </source>
</evidence>